<dbReference type="PANTHER" id="PTHR12684">
    <property type="entry name" value="PUTATIVE PHOSPHOTRANSFERASE"/>
    <property type="match status" value="1"/>
</dbReference>
<dbReference type="Pfam" id="PF01885">
    <property type="entry name" value="PTS_2-RNA"/>
    <property type="match status" value="1"/>
</dbReference>
<keyword evidence="7" id="KW-1185">Reference proteome</keyword>
<evidence type="ECO:0000256" key="3">
    <source>
        <dbReference type="ARBA" id="ARBA00023027"/>
    </source>
</evidence>
<comment type="function">
    <text evidence="4 5">Removes the 2'-phosphate from RNA via an intermediate in which the phosphate is ADP-ribosylated by NAD followed by a presumed transesterification to release the RNA and generate ADP-ribose 1''-2''-cyclic phosphate (APPR&gt;P). May function as an ADP-ribosylase.</text>
</comment>
<dbReference type="GO" id="GO:0000215">
    <property type="term" value="F:tRNA 2'-phosphotransferase activity"/>
    <property type="evidence" value="ECO:0007669"/>
    <property type="project" value="TreeGrafter"/>
</dbReference>
<organism evidence="6 7">
    <name type="scientific">Kibdelosporangium aridum</name>
    <dbReference type="NCBI Taxonomy" id="2030"/>
    <lineage>
        <taxon>Bacteria</taxon>
        <taxon>Bacillati</taxon>
        <taxon>Actinomycetota</taxon>
        <taxon>Actinomycetes</taxon>
        <taxon>Pseudonocardiales</taxon>
        <taxon>Pseudonocardiaceae</taxon>
        <taxon>Kibdelosporangium</taxon>
    </lineage>
</organism>
<gene>
    <name evidence="5" type="primary">kptA</name>
    <name evidence="6" type="ORF">SAMN05661093_03270</name>
</gene>
<evidence type="ECO:0000256" key="1">
    <source>
        <dbReference type="ARBA" id="ARBA00009836"/>
    </source>
</evidence>
<dbReference type="PANTHER" id="PTHR12684:SF2">
    <property type="entry name" value="TRNA 2'-PHOSPHOTRANSFERASE 1"/>
    <property type="match status" value="1"/>
</dbReference>
<proteinExistence type="inferred from homology"/>
<dbReference type="SUPFAM" id="SSF56399">
    <property type="entry name" value="ADP-ribosylation"/>
    <property type="match status" value="1"/>
</dbReference>
<comment type="similarity">
    <text evidence="1 5">Belongs to the KptA/TPT1 family.</text>
</comment>
<evidence type="ECO:0000256" key="5">
    <source>
        <dbReference type="HAMAP-Rule" id="MF_00299"/>
    </source>
</evidence>
<sequence>MNVVRVSKFLSRHLRHRPADIGLTLDEGGWVDVDDLLAACARHGVVITRDELELVVASNDKQRFTLVGNRIRANQGHSVTVDLGLVPAEPPEILYHGTGAANVERIRAEGLKPMARHDVHLSSDVDTAKRVGSRKGKPVVLVVQAGAMHAEGYEFRLSANGVWLVAEVPPRFLQ</sequence>
<dbReference type="Gene3D" id="3.20.170.30">
    <property type="match status" value="1"/>
</dbReference>
<dbReference type="InterPro" id="IPR022928">
    <property type="entry name" value="RNA_2'-PTrans_KptA"/>
</dbReference>
<evidence type="ECO:0000256" key="4">
    <source>
        <dbReference type="ARBA" id="ARBA00025212"/>
    </source>
</evidence>
<dbReference type="EC" id="2.7.1.-" evidence="5"/>
<dbReference type="NCBIfam" id="NF002014">
    <property type="entry name" value="PRK00819.1-4"/>
    <property type="match status" value="1"/>
</dbReference>
<name>A0A1W2DFC8_KIBAR</name>
<evidence type="ECO:0000256" key="2">
    <source>
        <dbReference type="ARBA" id="ARBA00022679"/>
    </source>
</evidence>
<dbReference type="RefSeq" id="WP_084427218.1">
    <property type="nucleotide sequence ID" value="NZ_FWXV01000002.1"/>
</dbReference>
<dbReference type="InterPro" id="IPR002745">
    <property type="entry name" value="Ptrans_KptA/Tpt1"/>
</dbReference>
<reference evidence="6 7" key="1">
    <citation type="submission" date="2017-04" db="EMBL/GenBank/DDBJ databases">
        <authorList>
            <person name="Afonso C.L."/>
            <person name="Miller P.J."/>
            <person name="Scott M.A."/>
            <person name="Spackman E."/>
            <person name="Goraichik I."/>
            <person name="Dimitrov K.M."/>
            <person name="Suarez D.L."/>
            <person name="Swayne D.E."/>
        </authorList>
    </citation>
    <scope>NUCLEOTIDE SEQUENCE [LARGE SCALE GENOMIC DNA]</scope>
    <source>
        <strain evidence="6 7">DSM 43828</strain>
    </source>
</reference>
<dbReference type="HAMAP" id="MF_00299">
    <property type="entry name" value="KptA"/>
    <property type="match status" value="1"/>
</dbReference>
<evidence type="ECO:0000313" key="6">
    <source>
        <dbReference type="EMBL" id="SMC96220.1"/>
    </source>
</evidence>
<dbReference type="GO" id="GO:0003950">
    <property type="term" value="F:NAD+ poly-ADP-ribosyltransferase activity"/>
    <property type="evidence" value="ECO:0007669"/>
    <property type="project" value="InterPro"/>
</dbReference>
<dbReference type="AlphaFoldDB" id="A0A1W2DFC8"/>
<dbReference type="Gene3D" id="1.10.10.970">
    <property type="entry name" value="RNA 2'-phosphotransferase, Tpt1/KptA family, N-terminal domain"/>
    <property type="match status" value="1"/>
</dbReference>
<dbReference type="OrthoDB" id="4537997at2"/>
<dbReference type="InterPro" id="IPR042081">
    <property type="entry name" value="RNA_2'-PTrans_C"/>
</dbReference>
<keyword evidence="3 5" id="KW-0520">NAD</keyword>
<dbReference type="Proteomes" id="UP000192674">
    <property type="component" value="Unassembled WGS sequence"/>
</dbReference>
<protein>
    <recommendedName>
        <fullName evidence="5">Probable RNA 2'-phosphotransferase</fullName>
        <ecNumber evidence="5">2.7.1.-</ecNumber>
    </recommendedName>
</protein>
<dbReference type="GO" id="GO:0006388">
    <property type="term" value="P:tRNA splicing, via endonucleolytic cleavage and ligation"/>
    <property type="evidence" value="ECO:0007669"/>
    <property type="project" value="UniProtKB-UniRule"/>
</dbReference>
<dbReference type="InterPro" id="IPR042080">
    <property type="entry name" value="RNA_2'-PTrans_N"/>
</dbReference>
<accession>A0A1W2DFC8</accession>
<dbReference type="EMBL" id="FWXV01000002">
    <property type="protein sequence ID" value="SMC96220.1"/>
    <property type="molecule type" value="Genomic_DNA"/>
</dbReference>
<evidence type="ECO:0000313" key="7">
    <source>
        <dbReference type="Proteomes" id="UP000192674"/>
    </source>
</evidence>
<keyword evidence="2 5" id="KW-0808">Transferase</keyword>